<dbReference type="Pfam" id="PF11597">
    <property type="entry name" value="Med13_N"/>
    <property type="match status" value="1"/>
</dbReference>
<dbReference type="GO" id="GO:0045944">
    <property type="term" value="P:positive regulation of transcription by RNA polymerase II"/>
    <property type="evidence" value="ECO:0007669"/>
    <property type="project" value="TreeGrafter"/>
</dbReference>
<feature type="compositionally biased region" description="Basic and acidic residues" evidence="11">
    <location>
        <begin position="390"/>
        <end position="403"/>
    </location>
</feature>
<feature type="domain" description="Mediator complex subunit Med13 N-terminal" evidence="13">
    <location>
        <begin position="5"/>
        <end position="277"/>
    </location>
</feature>
<reference evidence="14 15" key="1">
    <citation type="journal article" date="2019" name="Nat. Ecol. Evol.">
        <title>Megaphylogeny resolves global patterns of mushroom evolution.</title>
        <authorList>
            <person name="Varga T."/>
            <person name="Krizsan K."/>
            <person name="Foldi C."/>
            <person name="Dima B."/>
            <person name="Sanchez-Garcia M."/>
            <person name="Sanchez-Ramirez S."/>
            <person name="Szollosi G.J."/>
            <person name="Szarkandi J.G."/>
            <person name="Papp V."/>
            <person name="Albert L."/>
            <person name="Andreopoulos W."/>
            <person name="Angelini C."/>
            <person name="Antonin V."/>
            <person name="Barry K.W."/>
            <person name="Bougher N.L."/>
            <person name="Buchanan P."/>
            <person name="Buyck B."/>
            <person name="Bense V."/>
            <person name="Catcheside P."/>
            <person name="Chovatia M."/>
            <person name="Cooper J."/>
            <person name="Damon W."/>
            <person name="Desjardin D."/>
            <person name="Finy P."/>
            <person name="Geml J."/>
            <person name="Haridas S."/>
            <person name="Hughes K."/>
            <person name="Justo A."/>
            <person name="Karasinski D."/>
            <person name="Kautmanova I."/>
            <person name="Kiss B."/>
            <person name="Kocsube S."/>
            <person name="Kotiranta H."/>
            <person name="LaButti K.M."/>
            <person name="Lechner B.E."/>
            <person name="Liimatainen K."/>
            <person name="Lipzen A."/>
            <person name="Lukacs Z."/>
            <person name="Mihaltcheva S."/>
            <person name="Morgado L.N."/>
            <person name="Niskanen T."/>
            <person name="Noordeloos M.E."/>
            <person name="Ohm R.A."/>
            <person name="Ortiz-Santana B."/>
            <person name="Ovrebo C."/>
            <person name="Racz N."/>
            <person name="Riley R."/>
            <person name="Savchenko A."/>
            <person name="Shiryaev A."/>
            <person name="Soop K."/>
            <person name="Spirin V."/>
            <person name="Szebenyi C."/>
            <person name="Tomsovsky M."/>
            <person name="Tulloss R.E."/>
            <person name="Uehling J."/>
            <person name="Grigoriev I.V."/>
            <person name="Vagvolgyi C."/>
            <person name="Papp T."/>
            <person name="Martin F.M."/>
            <person name="Miettinen O."/>
            <person name="Hibbett D.S."/>
            <person name="Nagy L.G."/>
        </authorList>
    </citation>
    <scope>NUCLEOTIDE SEQUENCE [LARGE SCALE GENOMIC DNA]</scope>
    <source>
        <strain evidence="14 15">CBS 309.79</strain>
    </source>
</reference>
<dbReference type="STRING" id="1884261.A0A5C3Q3B5"/>
<dbReference type="GO" id="GO:0016592">
    <property type="term" value="C:mediator complex"/>
    <property type="evidence" value="ECO:0007669"/>
    <property type="project" value="InterPro"/>
</dbReference>
<evidence type="ECO:0000256" key="7">
    <source>
        <dbReference type="ARBA" id="ARBA00023163"/>
    </source>
</evidence>
<comment type="function">
    <text evidence="10">Component of the SRB8-11 complex. The SRB8-11 complex is a regulatory module of the Mediator complex which is itself involved in regulation of basal and activated RNA polymerase II-dependent transcription. The SRB8-11 complex may be involved in the transcriptional repression of a subset of genes regulated by Mediator. It may inhibit the association of the Mediator complex with RNA polymerase II to form the holoenzyme complex.</text>
</comment>
<proteinExistence type="inferred from homology"/>
<feature type="region of interest" description="Disordered" evidence="11">
    <location>
        <begin position="760"/>
        <end position="798"/>
    </location>
</feature>
<feature type="compositionally biased region" description="Acidic residues" evidence="11">
    <location>
        <begin position="775"/>
        <end position="785"/>
    </location>
</feature>
<evidence type="ECO:0000256" key="6">
    <source>
        <dbReference type="ARBA" id="ARBA00023159"/>
    </source>
</evidence>
<comment type="similarity">
    <text evidence="2 10">Belongs to the Mediator complex subunit 13 family.</text>
</comment>
<evidence type="ECO:0000256" key="9">
    <source>
        <dbReference type="ARBA" id="ARBA00032008"/>
    </source>
</evidence>
<protein>
    <recommendedName>
        <fullName evidence="3 10">Mediator of RNA polymerase II transcription subunit 13</fullName>
    </recommendedName>
    <alternativeName>
        <fullName evidence="9 10">Mediator complex subunit 13</fullName>
    </alternativeName>
</protein>
<dbReference type="InterPro" id="IPR009401">
    <property type="entry name" value="Med13_C"/>
</dbReference>
<accession>A0A5C3Q3B5</accession>
<dbReference type="InterPro" id="IPR051139">
    <property type="entry name" value="Mediator_complx_sub13"/>
</dbReference>
<evidence type="ECO:0000256" key="5">
    <source>
        <dbReference type="ARBA" id="ARBA00023015"/>
    </source>
</evidence>
<dbReference type="Pfam" id="PF06333">
    <property type="entry name" value="Med13_C"/>
    <property type="match status" value="1"/>
</dbReference>
<feature type="region of interest" description="Disordered" evidence="11">
    <location>
        <begin position="390"/>
        <end position="464"/>
    </location>
</feature>
<feature type="compositionally biased region" description="Polar residues" evidence="11">
    <location>
        <begin position="407"/>
        <end position="421"/>
    </location>
</feature>
<evidence type="ECO:0000256" key="1">
    <source>
        <dbReference type="ARBA" id="ARBA00004123"/>
    </source>
</evidence>
<evidence type="ECO:0000256" key="2">
    <source>
        <dbReference type="ARBA" id="ARBA00009354"/>
    </source>
</evidence>
<evidence type="ECO:0000313" key="14">
    <source>
        <dbReference type="EMBL" id="TFK96311.1"/>
    </source>
</evidence>
<dbReference type="EMBL" id="ML178862">
    <property type="protein sequence ID" value="TFK96311.1"/>
    <property type="molecule type" value="Genomic_DNA"/>
</dbReference>
<feature type="compositionally biased region" description="Polar residues" evidence="11">
    <location>
        <begin position="787"/>
        <end position="798"/>
    </location>
</feature>
<keyword evidence="15" id="KW-1185">Reference proteome</keyword>
<evidence type="ECO:0000256" key="4">
    <source>
        <dbReference type="ARBA" id="ARBA00022491"/>
    </source>
</evidence>
<dbReference type="GO" id="GO:0003713">
    <property type="term" value="F:transcription coactivator activity"/>
    <property type="evidence" value="ECO:0007669"/>
    <property type="project" value="TreeGrafter"/>
</dbReference>
<keyword evidence="7 10" id="KW-0804">Transcription</keyword>
<dbReference type="Proteomes" id="UP000305067">
    <property type="component" value="Unassembled WGS sequence"/>
</dbReference>
<keyword evidence="8 10" id="KW-0539">Nucleus</keyword>
<comment type="subunit">
    <text evidence="10">Component of the SRB8-11 complex, which itself associates with the Mediator complex.</text>
</comment>
<evidence type="ECO:0000259" key="12">
    <source>
        <dbReference type="Pfam" id="PF06333"/>
    </source>
</evidence>
<dbReference type="OrthoDB" id="103819at2759"/>
<name>A0A5C3Q3B5_9AGAR</name>
<dbReference type="InterPro" id="IPR021643">
    <property type="entry name" value="Mediator_Med13_N"/>
</dbReference>
<evidence type="ECO:0000313" key="15">
    <source>
        <dbReference type="Proteomes" id="UP000305067"/>
    </source>
</evidence>
<evidence type="ECO:0000256" key="8">
    <source>
        <dbReference type="ARBA" id="ARBA00023242"/>
    </source>
</evidence>
<organism evidence="14 15">
    <name type="scientific">Pterulicium gracile</name>
    <dbReference type="NCBI Taxonomy" id="1884261"/>
    <lineage>
        <taxon>Eukaryota</taxon>
        <taxon>Fungi</taxon>
        <taxon>Dikarya</taxon>
        <taxon>Basidiomycota</taxon>
        <taxon>Agaricomycotina</taxon>
        <taxon>Agaricomycetes</taxon>
        <taxon>Agaricomycetidae</taxon>
        <taxon>Agaricales</taxon>
        <taxon>Pleurotineae</taxon>
        <taxon>Pterulaceae</taxon>
        <taxon>Pterulicium</taxon>
    </lineage>
</organism>
<keyword evidence="6 10" id="KW-0010">Activator</keyword>
<dbReference type="PANTHER" id="PTHR48249">
    <property type="entry name" value="MEDIATOR OF RNA POLYMERASE II TRANSCRIPTION SUBUNIT 13"/>
    <property type="match status" value="1"/>
</dbReference>
<dbReference type="PANTHER" id="PTHR48249:SF3">
    <property type="entry name" value="MEDIATOR OF RNA POLYMERASE II TRANSCRIPTION SUBUNIT 13"/>
    <property type="match status" value="1"/>
</dbReference>
<feature type="domain" description="Mediator complex subunit Med13 C-terminal" evidence="12">
    <location>
        <begin position="1145"/>
        <end position="1266"/>
    </location>
</feature>
<evidence type="ECO:0000259" key="13">
    <source>
        <dbReference type="Pfam" id="PF11597"/>
    </source>
</evidence>
<keyword evidence="4 10" id="KW-0678">Repressor</keyword>
<evidence type="ECO:0000256" key="11">
    <source>
        <dbReference type="SAM" id="MobiDB-lite"/>
    </source>
</evidence>
<evidence type="ECO:0000256" key="3">
    <source>
        <dbReference type="ARBA" id="ARBA00019618"/>
    </source>
</evidence>
<feature type="non-terminal residue" evidence="14">
    <location>
        <position position="1416"/>
    </location>
</feature>
<comment type="subcellular location">
    <subcellularLocation>
        <location evidence="1 10">Nucleus</location>
    </subcellularLocation>
</comment>
<evidence type="ECO:0000256" key="10">
    <source>
        <dbReference type="RuleBase" id="RU364134"/>
    </source>
</evidence>
<sequence>MPEVSAITLPQNASVYYSTFAPETNDDLNALELARRQVLASNIDVLLLDSLLPIVELGPNNHLVVFKLSSNESAIRELSLNGVNLVETSHFSIAELSPCPTVCIAGLSKLCPNCGCVDTSQSGPSTASTSSERRILSPPSRLNRPFGLFIEALRTRLLDDIVQQCDDFRRLGPGVILAANALPDEWTTSWDSDSSNLSVAHCQLHLRLTLNHIRIDPVTQSLPLRLIAPSDPPPAKTRVILLPLGTPAFYLHPFTEPTDALDEAFTLSLHGLGAGRWRSNEQETSYSAVRLLFQDAHDGQKGLLVVWPTQLLLRAPDLIEQGHLASSLPSPTAMPATDQASQIWSDPDPQASAAVNVEASAGWLPAAKADISETTSSAAHYIEAIARLREQERERSRKEREDASESTSVLPNGHSETSTSPHHPIHDILSLPQEVHPAIISPEPPPVTVVNSFATDTDEPPPTPLFSPVSEAAEDAPDIEDVDAGLDADDVEFPPFTAWHSGFNGSVNQVSNTATDGAFPLPDDFRVSPSVINGRDGVVFGPRAGVTFEDAAITEDDYDFFDEPSNPAGKTDRFSLGVPSHEEAMLAQLSSTTGAPYQDGHMAVSSMQAFQDVTMHGDDHWIGASADAFPWVTHGMLDNFLFPSPGPTPEVLQTNADVATEPRGFVSVQENGLRPAYSPFDSIRFGVTHEASDTKYTAGKFTLAMQPRVNLPISSDQAGWKPSYDAGTDPKFNTVKKLALQRHPSSGARNTFIDQHWDGDNLLDADETTPPFTSEDAESASEGDSDLGNNCDYNPSNPLDTSSTFDHLPLGPEMLHAHFYYSHVTAHPQLPHSRPETQDNWPTADFMRGSASPGDSIGKNGETLGSPNPVLSYLAQEAVENPVWYESLVRGGAKCHTLQSLIPQSTANAIETRLLHAFQCLQFGSVPEEHADVPNTLACSLPQRKVLIGKGEGVIEVLPAALRFWQKLNLKPWGGKKNANLYVLFDSGYTANVKHAKTLLMALADTYQHHLLGNMSSEHGSDLLAKGAAAVHISTLFQDTVTVLSTIASTSQIVVCLIVPTLQHTSCIAECMPMISTLQRLQSIYSNVLFYLVPEHIPLRLSQTMAHTLPHICLSIYHQLSVPVQRSASQHFQSCLSPLHSMQLPSTILSPATTQVKFQQQHTVLPLQDVTSQHPVLHVAYKLSDHSQQLSAILTDYCGEVLKAGVWRHGEAGPYQGHLIENLWAFIVELVQQTNTKWRVCVLLQDVTLLVPELQAWNRAVASLPPGVLDVAFLSYHEAILHRHVTQHAAVTSPVQSWLKGSQHSQLVDDHYTKFVESTHPSVTPGSFYSLLASHWQISTNIFSSITVPEFIPLASAVLSHSSATVTMQFNLLHVISNSSIVFNLLQDYLYQLIQSLSDLSILTEHRFHLQSVLPF</sequence>
<gene>
    <name evidence="14" type="ORF">BDV98DRAFT_608330</name>
</gene>
<keyword evidence="5 10" id="KW-0805">Transcription regulation</keyword>